<accession>B9RXB6</accession>
<evidence type="ECO:0000256" key="2">
    <source>
        <dbReference type="SAM" id="Phobius"/>
    </source>
</evidence>
<dbReference type="FunCoup" id="B9RXB6">
    <property type="interactions" value="1138"/>
</dbReference>
<dbReference type="PANTHER" id="PTHR36720">
    <property type="entry name" value="TAF RNA POLYMERASE I SUBUNIT A"/>
    <property type="match status" value="1"/>
</dbReference>
<dbReference type="InParanoid" id="B9RXB6"/>
<keyword evidence="2" id="KW-0472">Membrane</keyword>
<sequence>MRQEDNIMEVGDGTDESKKRKRKLGALAEHECCMTTLEKIYKRIILSLAKPSYLLGLGSDNLRPENRARLRHLLRKLVRQHCWTEASGVLSVLLKGTCKENHPTMNRFKYLVSMEFIKHLETDNVNLTSVNQIYDIWMTRIGINLSSKRKRNGSMKEHYLWFLFFCKLFDLNDYFAHLFLFSFFFFFCSLMQESEFEGHPMFNMIVGLIFSQLCYSNIPEDMKCKDSNQIRGPTYTHMSVTTQLDMSATGFRNEVGGSEGHNSLFDDESESCFRCTSETSIMNCKEMPVKVNNDLQEEVLPVEIDVNLQTNVPQDFQPQAFYVNSAEDEVSVDNNGDGHMHFVPNLSAFKSGDSWLLPLRTENWELKWVIQADEYNHAVRYLQSAVYSTPPVFAALIPLIQLLLIGRKYREALDELEKFCGNLNAALPIRLRAHLLELVDPKNTVVISSCFEDTLKTDPTCRMSLDKLISLHQKGNYSPESLLEMIALHLEAVFGEYKIWKEFALCFLQVSQYEEDCMSACLYGDEGKKIQGYSVRYNRIPKLFICGRSGINWRFRCRWWLTRHFSKKLLVSEIAAGNLEFLAYKAACAAHMYGTEFDYFVKAYTFLEKENNRSLFMFLQLHMQNHIGINLYYQRRTN</sequence>
<dbReference type="eggNOG" id="ENOG502QQ18">
    <property type="taxonomic scope" value="Eukaryota"/>
</dbReference>
<evidence type="ECO:0000313" key="3">
    <source>
        <dbReference type="EMBL" id="EEF44021.1"/>
    </source>
</evidence>
<organism evidence="3 4">
    <name type="scientific">Ricinus communis</name>
    <name type="common">Castor bean</name>
    <dbReference type="NCBI Taxonomy" id="3988"/>
    <lineage>
        <taxon>Eukaryota</taxon>
        <taxon>Viridiplantae</taxon>
        <taxon>Streptophyta</taxon>
        <taxon>Embryophyta</taxon>
        <taxon>Tracheophyta</taxon>
        <taxon>Spermatophyta</taxon>
        <taxon>Magnoliopsida</taxon>
        <taxon>eudicotyledons</taxon>
        <taxon>Gunneridae</taxon>
        <taxon>Pentapetalae</taxon>
        <taxon>rosids</taxon>
        <taxon>fabids</taxon>
        <taxon>Malpighiales</taxon>
        <taxon>Euphorbiaceae</taxon>
        <taxon>Acalyphoideae</taxon>
        <taxon>Acalypheae</taxon>
        <taxon>Ricinus</taxon>
    </lineage>
</organism>
<gene>
    <name evidence="3" type="ORF">RCOM_1743730</name>
</gene>
<proteinExistence type="predicted"/>
<dbReference type="AlphaFoldDB" id="B9RXB6"/>
<dbReference type="STRING" id="3988.B9RXB6"/>
<dbReference type="Proteomes" id="UP000008311">
    <property type="component" value="Unassembled WGS sequence"/>
</dbReference>
<dbReference type="PANTHER" id="PTHR36720:SF1">
    <property type="entry name" value="TAF RNA POLYMERASE I SUBUNIT A"/>
    <property type="match status" value="1"/>
</dbReference>
<keyword evidence="2" id="KW-0812">Transmembrane</keyword>
<evidence type="ECO:0000256" key="1">
    <source>
        <dbReference type="SAM" id="MobiDB-lite"/>
    </source>
</evidence>
<feature type="transmembrane region" description="Helical" evidence="2">
    <location>
        <begin position="159"/>
        <end position="187"/>
    </location>
</feature>
<keyword evidence="4" id="KW-1185">Reference proteome</keyword>
<protein>
    <submittedName>
        <fullName evidence="3">Uncharacterized protein</fullName>
    </submittedName>
</protein>
<keyword evidence="2" id="KW-1133">Transmembrane helix</keyword>
<dbReference type="Pfam" id="PF14929">
    <property type="entry name" value="TAF1_subA"/>
    <property type="match status" value="1"/>
</dbReference>
<dbReference type="GO" id="GO:0000120">
    <property type="term" value="C:RNA polymerase I transcription regulator complex"/>
    <property type="evidence" value="ECO:0007669"/>
    <property type="project" value="InterPro"/>
</dbReference>
<name>B9RXB6_RICCO</name>
<reference evidence="4" key="1">
    <citation type="journal article" date="2010" name="Nat. Biotechnol.">
        <title>Draft genome sequence of the oilseed species Ricinus communis.</title>
        <authorList>
            <person name="Chan A.P."/>
            <person name="Crabtree J."/>
            <person name="Zhao Q."/>
            <person name="Lorenzi H."/>
            <person name="Orvis J."/>
            <person name="Puiu D."/>
            <person name="Melake-Berhan A."/>
            <person name="Jones K.M."/>
            <person name="Redman J."/>
            <person name="Chen G."/>
            <person name="Cahoon E.B."/>
            <person name="Gedil M."/>
            <person name="Stanke M."/>
            <person name="Haas B.J."/>
            <person name="Wortman J.R."/>
            <person name="Fraser-Liggett C.M."/>
            <person name="Ravel J."/>
            <person name="Rabinowicz P.D."/>
        </authorList>
    </citation>
    <scope>NUCLEOTIDE SEQUENCE [LARGE SCALE GENOMIC DNA]</scope>
    <source>
        <strain evidence="4">cv. Hale</strain>
    </source>
</reference>
<feature type="region of interest" description="Disordered" evidence="1">
    <location>
        <begin position="1"/>
        <end position="21"/>
    </location>
</feature>
<dbReference type="GO" id="GO:0006360">
    <property type="term" value="P:transcription by RNA polymerase I"/>
    <property type="evidence" value="ECO:0007669"/>
    <property type="project" value="InterPro"/>
</dbReference>
<dbReference type="EMBL" id="EQ973827">
    <property type="protein sequence ID" value="EEF44021.1"/>
    <property type="molecule type" value="Genomic_DNA"/>
</dbReference>
<dbReference type="InterPro" id="IPR039495">
    <property type="entry name" value="TAF1A"/>
</dbReference>
<evidence type="ECO:0000313" key="4">
    <source>
        <dbReference type="Proteomes" id="UP000008311"/>
    </source>
</evidence>